<sequence>MTQTLIKKLILSVAPLAIELLLSPTVRAEQILQDTQINPNSNARQSIKNNFYPKHIPLRTSIIDNINQNKKLISIADRRDREDPPNSPYQGGRRGDLQMSQVTSVSQLSDIQPSDWAFQALQSLVERYGVIAGYSDSTFRGDRAMTRYEFAAGLNAALARINEQIAAGNPITQTDLATLQKLQTDFATELATLRGRVDRLEVQTAHLESNQFSTTTKLEGTVIFALSDAFGGGGEDNGDDNNTVLQSRARLAFETSFTGKDTLTTRLDFGNFEQFDLPTDEGRLGFDSNTEGSVELGSLEYELPVGEKITLLFQFNDSDSDDFTDVINPLFEDSDTGAISRFGRRNPIYRVPNSNTGIGARLQLSEAMSFDFAYLAGDANNPAAGAGLFNGDYGAIAQLTLTPSDRLAVGLTYIHSYGGAGQGLDTGTGSTAANLTQIGTPDLELPVVGNSYGIEASYRISENFAIGGWVGYTAARAIGLGDASIWNYAITFGFPDLGKEGNLGGIIIGMQPKLTGTSSSLRAVGQSSDPNTSIHIESFYKHQVTDNISITPGLIWLTAPNHNTENEDIIIGTIRTAFEF</sequence>
<feature type="domain" description="SLH" evidence="4">
    <location>
        <begin position="104"/>
        <end position="168"/>
    </location>
</feature>
<dbReference type="Proteomes" id="UP000031532">
    <property type="component" value="Unassembled WGS sequence"/>
</dbReference>
<protein>
    <submittedName>
        <fullName evidence="5">Iron uptake porin</fullName>
    </submittedName>
</protein>
<dbReference type="InterPro" id="IPR038673">
    <property type="entry name" value="OprB_sf"/>
</dbReference>
<keyword evidence="2" id="KW-0732">Signal</keyword>
<dbReference type="GO" id="GO:0016020">
    <property type="term" value="C:membrane"/>
    <property type="evidence" value="ECO:0007669"/>
    <property type="project" value="InterPro"/>
</dbReference>
<dbReference type="GO" id="GO:0008643">
    <property type="term" value="P:carbohydrate transport"/>
    <property type="evidence" value="ECO:0007669"/>
    <property type="project" value="InterPro"/>
</dbReference>
<dbReference type="OrthoDB" id="474791at2"/>
<dbReference type="RefSeq" id="WP_039715247.1">
    <property type="nucleotide sequence ID" value="NZ_JTJC03000001.1"/>
</dbReference>
<dbReference type="NCBIfam" id="NF033921">
    <property type="entry name" value="por_somb"/>
    <property type="match status" value="1"/>
</dbReference>
<evidence type="ECO:0000259" key="4">
    <source>
        <dbReference type="PROSITE" id="PS51272"/>
    </source>
</evidence>
<dbReference type="PANTHER" id="PTHR43308:SF1">
    <property type="entry name" value="OUTER MEMBRANE PROTEIN ALPHA"/>
    <property type="match status" value="1"/>
</dbReference>
<dbReference type="AlphaFoldDB" id="A0A9X5I3N1"/>
<feature type="region of interest" description="Disordered" evidence="3">
    <location>
        <begin position="74"/>
        <end position="96"/>
    </location>
</feature>
<dbReference type="SUPFAM" id="SSF56935">
    <property type="entry name" value="Porins"/>
    <property type="match status" value="1"/>
</dbReference>
<dbReference type="InterPro" id="IPR007049">
    <property type="entry name" value="Carb-sel_porin_OprB"/>
</dbReference>
<feature type="chain" id="PRO_5041013174" evidence="2">
    <location>
        <begin position="29"/>
        <end position="580"/>
    </location>
</feature>
<evidence type="ECO:0000256" key="1">
    <source>
        <dbReference type="ARBA" id="ARBA00008769"/>
    </source>
</evidence>
<comment type="caution">
    <text evidence="5">The sequence shown here is derived from an EMBL/GenBank/DDBJ whole genome shotgun (WGS) entry which is preliminary data.</text>
</comment>
<comment type="similarity">
    <text evidence="1 2">Belongs to the OprB family.</text>
</comment>
<dbReference type="Pfam" id="PF00395">
    <property type="entry name" value="SLH"/>
    <property type="match status" value="1"/>
</dbReference>
<evidence type="ECO:0000256" key="3">
    <source>
        <dbReference type="SAM" id="MobiDB-lite"/>
    </source>
</evidence>
<organism evidence="5 6">
    <name type="scientific">Scytonema millei VB511283</name>
    <dbReference type="NCBI Taxonomy" id="1245923"/>
    <lineage>
        <taxon>Bacteria</taxon>
        <taxon>Bacillati</taxon>
        <taxon>Cyanobacteriota</taxon>
        <taxon>Cyanophyceae</taxon>
        <taxon>Nostocales</taxon>
        <taxon>Scytonemataceae</taxon>
        <taxon>Scytonema</taxon>
    </lineage>
</organism>
<evidence type="ECO:0000256" key="2">
    <source>
        <dbReference type="RuleBase" id="RU363072"/>
    </source>
</evidence>
<dbReference type="Pfam" id="PF04966">
    <property type="entry name" value="OprB"/>
    <property type="match status" value="1"/>
</dbReference>
<dbReference type="PROSITE" id="PS51272">
    <property type="entry name" value="SLH"/>
    <property type="match status" value="1"/>
</dbReference>
<accession>A0A9X5I3N1</accession>
<dbReference type="GO" id="GO:0015288">
    <property type="term" value="F:porin activity"/>
    <property type="evidence" value="ECO:0007669"/>
    <property type="project" value="InterPro"/>
</dbReference>
<feature type="signal peptide" evidence="2">
    <location>
        <begin position="1"/>
        <end position="28"/>
    </location>
</feature>
<gene>
    <name evidence="5" type="ORF">QH73_0003485</name>
</gene>
<proteinExistence type="inferred from homology"/>
<dbReference type="PANTHER" id="PTHR43308">
    <property type="entry name" value="OUTER MEMBRANE PROTEIN ALPHA-RELATED"/>
    <property type="match status" value="1"/>
</dbReference>
<dbReference type="InterPro" id="IPR047684">
    <property type="entry name" value="Por_som-like"/>
</dbReference>
<evidence type="ECO:0000313" key="5">
    <source>
        <dbReference type="EMBL" id="NHC33734.1"/>
    </source>
</evidence>
<dbReference type="EMBL" id="JTJC03000001">
    <property type="protein sequence ID" value="NHC33734.1"/>
    <property type="molecule type" value="Genomic_DNA"/>
</dbReference>
<dbReference type="InterPro" id="IPR051465">
    <property type="entry name" value="Cell_Envelope_Struct_Comp"/>
</dbReference>
<dbReference type="Gene3D" id="2.40.160.180">
    <property type="entry name" value="Carbohydrate-selective porin OprB"/>
    <property type="match status" value="1"/>
</dbReference>
<keyword evidence="6" id="KW-1185">Reference proteome</keyword>
<reference evidence="5 6" key="1">
    <citation type="journal article" date="2015" name="Genome Announc.">
        <title>Draft Genome Sequence of the Terrestrial Cyanobacterium Scytonema millei VB511283, Isolated from Eastern India.</title>
        <authorList>
            <person name="Sen D."/>
            <person name="Chandrababunaidu M.M."/>
            <person name="Singh D."/>
            <person name="Sanghi N."/>
            <person name="Ghorai A."/>
            <person name="Mishra G.P."/>
            <person name="Madduluri M."/>
            <person name="Adhikary S.P."/>
            <person name="Tripathy S."/>
        </authorList>
    </citation>
    <scope>NUCLEOTIDE SEQUENCE [LARGE SCALE GENOMIC DNA]</scope>
    <source>
        <strain evidence="5 6">VB511283</strain>
    </source>
</reference>
<evidence type="ECO:0000313" key="6">
    <source>
        <dbReference type="Proteomes" id="UP000031532"/>
    </source>
</evidence>
<dbReference type="InterPro" id="IPR001119">
    <property type="entry name" value="SLH_dom"/>
</dbReference>
<name>A0A9X5I3N1_9CYAN</name>